<feature type="domain" description="Glycosyl transferase 64" evidence="7">
    <location>
        <begin position="6"/>
        <end position="43"/>
    </location>
</feature>
<evidence type="ECO:0000259" key="7">
    <source>
        <dbReference type="Pfam" id="PF09258"/>
    </source>
</evidence>
<evidence type="ECO:0000256" key="5">
    <source>
        <dbReference type="ARBA" id="ARBA00023157"/>
    </source>
</evidence>
<name>A0AAD2E669_9LAMI</name>
<dbReference type="InterPro" id="IPR004263">
    <property type="entry name" value="Exostosin"/>
</dbReference>
<dbReference type="AlphaFoldDB" id="A0AAD2E669"/>
<keyword evidence="3" id="KW-0808">Transferase</keyword>
<keyword evidence="5" id="KW-1015">Disulfide bond</keyword>
<dbReference type="InterPro" id="IPR015338">
    <property type="entry name" value="GT64_dom"/>
</dbReference>
<dbReference type="InterPro" id="IPR029044">
    <property type="entry name" value="Nucleotide-diphossugar_trans"/>
</dbReference>
<keyword evidence="9" id="KW-1185">Reference proteome</keyword>
<evidence type="ECO:0000313" key="9">
    <source>
        <dbReference type="Proteomes" id="UP000834106"/>
    </source>
</evidence>
<reference evidence="8" key="1">
    <citation type="submission" date="2023-05" db="EMBL/GenBank/DDBJ databases">
        <authorList>
            <person name="Huff M."/>
        </authorList>
    </citation>
    <scope>NUCLEOTIDE SEQUENCE</scope>
</reference>
<evidence type="ECO:0000256" key="1">
    <source>
        <dbReference type="ARBA" id="ARBA00004370"/>
    </source>
</evidence>
<keyword evidence="4" id="KW-0472">Membrane</keyword>
<gene>
    <name evidence="8" type="ORF">FPE_LOCUS27727</name>
</gene>
<evidence type="ECO:0000313" key="8">
    <source>
        <dbReference type="EMBL" id="CAI9780297.1"/>
    </source>
</evidence>
<feature type="region of interest" description="Disordered" evidence="6">
    <location>
        <begin position="96"/>
        <end position="116"/>
    </location>
</feature>
<dbReference type="Gene3D" id="3.90.550.10">
    <property type="entry name" value="Spore Coat Polysaccharide Biosynthesis Protein SpsA, Chain A"/>
    <property type="match status" value="1"/>
</dbReference>
<dbReference type="Proteomes" id="UP000834106">
    <property type="component" value="Chromosome 17"/>
</dbReference>
<dbReference type="PANTHER" id="PTHR48261:SF6">
    <property type="entry name" value="GLYCOSYLTRANSFERASE FAMILY PROTEIN"/>
    <property type="match status" value="1"/>
</dbReference>
<protein>
    <recommendedName>
        <fullName evidence="7">Glycosyl transferase 64 domain-containing protein</fullName>
    </recommendedName>
</protein>
<proteinExistence type="inferred from homology"/>
<dbReference type="EMBL" id="OU503052">
    <property type="protein sequence ID" value="CAI9780297.1"/>
    <property type="molecule type" value="Genomic_DNA"/>
</dbReference>
<dbReference type="GO" id="GO:0016757">
    <property type="term" value="F:glycosyltransferase activity"/>
    <property type="evidence" value="ECO:0007669"/>
    <property type="project" value="InterPro"/>
</dbReference>
<dbReference type="Pfam" id="PF09258">
    <property type="entry name" value="Glyco_transf_64"/>
    <property type="match status" value="1"/>
</dbReference>
<dbReference type="GO" id="GO:0016020">
    <property type="term" value="C:membrane"/>
    <property type="evidence" value="ECO:0007669"/>
    <property type="project" value="UniProtKB-SubCell"/>
</dbReference>
<evidence type="ECO:0000256" key="6">
    <source>
        <dbReference type="SAM" id="MobiDB-lite"/>
    </source>
</evidence>
<dbReference type="PANTHER" id="PTHR48261">
    <property type="entry name" value="ACETYLGLUCOSAMINYLTRANSFERASE"/>
    <property type="match status" value="1"/>
</dbReference>
<feature type="compositionally biased region" description="Basic residues" evidence="6">
    <location>
        <begin position="106"/>
        <end position="116"/>
    </location>
</feature>
<evidence type="ECO:0000256" key="3">
    <source>
        <dbReference type="ARBA" id="ARBA00022679"/>
    </source>
</evidence>
<evidence type="ECO:0000256" key="4">
    <source>
        <dbReference type="ARBA" id="ARBA00023136"/>
    </source>
</evidence>
<organism evidence="8 9">
    <name type="scientific">Fraxinus pennsylvanica</name>
    <dbReference type="NCBI Taxonomy" id="56036"/>
    <lineage>
        <taxon>Eukaryota</taxon>
        <taxon>Viridiplantae</taxon>
        <taxon>Streptophyta</taxon>
        <taxon>Embryophyta</taxon>
        <taxon>Tracheophyta</taxon>
        <taxon>Spermatophyta</taxon>
        <taxon>Magnoliopsida</taxon>
        <taxon>eudicotyledons</taxon>
        <taxon>Gunneridae</taxon>
        <taxon>Pentapetalae</taxon>
        <taxon>asterids</taxon>
        <taxon>lamiids</taxon>
        <taxon>Lamiales</taxon>
        <taxon>Oleaceae</taxon>
        <taxon>Oleeae</taxon>
        <taxon>Fraxinus</taxon>
    </lineage>
</organism>
<comment type="similarity">
    <text evidence="2">Belongs to the glycosyltransferase 64 family.</text>
</comment>
<comment type="subcellular location">
    <subcellularLocation>
        <location evidence="1">Membrane</location>
    </subcellularLocation>
</comment>
<sequence>MGFGRYWSKKASAGRALVDKYFNCEDVLMNHLYANASLYEVVNYVKPTWAIDTLKISAPVAEEEELEQQQPPPVSFEGHEVSEETRFWRSWKEAPVAEEERQSNNSHHRFLRKARGLRGDQVSAQLEGK</sequence>
<evidence type="ECO:0000256" key="2">
    <source>
        <dbReference type="ARBA" id="ARBA00008700"/>
    </source>
</evidence>
<accession>A0AAD2E669</accession>